<keyword evidence="2" id="KW-0819">tRNA processing</keyword>
<dbReference type="Gene3D" id="3.55.10.10">
    <property type="entry name" value="Archease domain"/>
    <property type="match status" value="1"/>
</dbReference>
<dbReference type="KEGG" id="ncv:NCAV_0553"/>
<protein>
    <submittedName>
        <fullName evidence="6">Protein archease</fullName>
    </submittedName>
</protein>
<organism evidence="6 7">
    <name type="scientific">Candidatus Nitrosocaldus cavascurensis</name>
    <dbReference type="NCBI Taxonomy" id="2058097"/>
    <lineage>
        <taxon>Archaea</taxon>
        <taxon>Nitrososphaerota</taxon>
        <taxon>Nitrososphaeria</taxon>
        <taxon>Candidatus Nitrosocaldales</taxon>
        <taxon>Candidatus Nitrosocaldaceae</taxon>
        <taxon>Candidatus Nitrosocaldus</taxon>
    </lineage>
</organism>
<comment type="similarity">
    <text evidence="1">Belongs to the archease family.</text>
</comment>
<evidence type="ECO:0000256" key="4">
    <source>
        <dbReference type="ARBA" id="ARBA00022837"/>
    </source>
</evidence>
<dbReference type="Pfam" id="PF01951">
    <property type="entry name" value="Archease"/>
    <property type="match status" value="1"/>
</dbReference>
<sequence length="143" mass="16567">MGYRMLEHMTDALVEVEADTLEEAFALAAKALVDVMVDVSKVEERLEIMLEAYGHDLENLLYNWLEQVMIALVSDHIAMSRFNTRIEVGDYDDGRYRITAKAYGEALNLEKHNYKVEIKGVTYHMMSVENVEGKYRLRFLLDL</sequence>
<dbReference type="InterPro" id="IPR023572">
    <property type="entry name" value="Archease_dom"/>
</dbReference>
<dbReference type="SUPFAM" id="SSF69819">
    <property type="entry name" value="MTH1598-like"/>
    <property type="match status" value="1"/>
</dbReference>
<dbReference type="GO" id="GO:0008033">
    <property type="term" value="P:tRNA processing"/>
    <property type="evidence" value="ECO:0007669"/>
    <property type="project" value="UniProtKB-KW"/>
</dbReference>
<evidence type="ECO:0000256" key="1">
    <source>
        <dbReference type="ARBA" id="ARBA00007963"/>
    </source>
</evidence>
<keyword evidence="7" id="KW-1185">Reference proteome</keyword>
<evidence type="ECO:0000256" key="2">
    <source>
        <dbReference type="ARBA" id="ARBA00022694"/>
    </source>
</evidence>
<accession>A0A2K5AQ18</accession>
<keyword evidence="3" id="KW-0479">Metal-binding</keyword>
<evidence type="ECO:0000256" key="3">
    <source>
        <dbReference type="ARBA" id="ARBA00022723"/>
    </source>
</evidence>
<evidence type="ECO:0000313" key="6">
    <source>
        <dbReference type="EMBL" id="SPC33746.1"/>
    </source>
</evidence>
<name>A0A2K5AQ18_9ARCH</name>
<dbReference type="PANTHER" id="PTHR12682:SF11">
    <property type="entry name" value="PROTEIN ARCHEASE"/>
    <property type="match status" value="1"/>
</dbReference>
<gene>
    <name evidence="6" type="ORF">NCAV_0553</name>
</gene>
<dbReference type="PANTHER" id="PTHR12682">
    <property type="entry name" value="ARCHEASE"/>
    <property type="match status" value="1"/>
</dbReference>
<reference evidence="7" key="1">
    <citation type="submission" date="2018-01" db="EMBL/GenBank/DDBJ databases">
        <authorList>
            <person name="Kerou L M."/>
        </authorList>
    </citation>
    <scope>NUCLEOTIDE SEQUENCE [LARGE SCALE GENOMIC DNA]</scope>
    <source>
        <strain evidence="7">SCU2</strain>
    </source>
</reference>
<keyword evidence="4" id="KW-0106">Calcium</keyword>
<dbReference type="InterPro" id="IPR002804">
    <property type="entry name" value="Archease"/>
</dbReference>
<dbReference type="GO" id="GO:0046872">
    <property type="term" value="F:metal ion binding"/>
    <property type="evidence" value="ECO:0007669"/>
    <property type="project" value="UniProtKB-KW"/>
</dbReference>
<proteinExistence type="inferred from homology"/>
<dbReference type="RefSeq" id="WP_103287448.1">
    <property type="nucleotide sequence ID" value="NZ_LT981265.1"/>
</dbReference>
<evidence type="ECO:0000313" key="7">
    <source>
        <dbReference type="Proteomes" id="UP000236248"/>
    </source>
</evidence>
<evidence type="ECO:0000259" key="5">
    <source>
        <dbReference type="Pfam" id="PF01951"/>
    </source>
</evidence>
<dbReference type="EMBL" id="LT981265">
    <property type="protein sequence ID" value="SPC33746.1"/>
    <property type="molecule type" value="Genomic_DNA"/>
</dbReference>
<feature type="domain" description="Archease" evidence="5">
    <location>
        <begin position="3"/>
        <end position="143"/>
    </location>
</feature>
<dbReference type="GeneID" id="41594645"/>
<dbReference type="Proteomes" id="UP000236248">
    <property type="component" value="Chromosome NCAV"/>
</dbReference>
<dbReference type="AlphaFoldDB" id="A0A2K5AQ18"/>
<dbReference type="InterPro" id="IPR036820">
    <property type="entry name" value="Archease_dom_sf"/>
</dbReference>